<keyword evidence="3" id="KW-1185">Reference proteome</keyword>
<dbReference type="EMBL" id="JBBWWR010000003">
    <property type="protein sequence ID" value="KAK8969055.1"/>
    <property type="molecule type" value="Genomic_DNA"/>
</dbReference>
<keyword evidence="1" id="KW-0472">Membrane</keyword>
<name>A0ABR2MXU7_9ASPA</name>
<keyword evidence="1" id="KW-0812">Transmembrane</keyword>
<accession>A0ABR2MXU7</accession>
<protein>
    <submittedName>
        <fullName evidence="2">Uncharacterized protein</fullName>
    </submittedName>
</protein>
<evidence type="ECO:0000256" key="1">
    <source>
        <dbReference type="SAM" id="Phobius"/>
    </source>
</evidence>
<evidence type="ECO:0000313" key="3">
    <source>
        <dbReference type="Proteomes" id="UP001412067"/>
    </source>
</evidence>
<proteinExistence type="predicted"/>
<organism evidence="2 3">
    <name type="scientific">Platanthera guangdongensis</name>
    <dbReference type="NCBI Taxonomy" id="2320717"/>
    <lineage>
        <taxon>Eukaryota</taxon>
        <taxon>Viridiplantae</taxon>
        <taxon>Streptophyta</taxon>
        <taxon>Embryophyta</taxon>
        <taxon>Tracheophyta</taxon>
        <taxon>Spermatophyta</taxon>
        <taxon>Magnoliopsida</taxon>
        <taxon>Liliopsida</taxon>
        <taxon>Asparagales</taxon>
        <taxon>Orchidaceae</taxon>
        <taxon>Orchidoideae</taxon>
        <taxon>Orchideae</taxon>
        <taxon>Orchidinae</taxon>
        <taxon>Platanthera</taxon>
    </lineage>
</organism>
<reference evidence="2 3" key="1">
    <citation type="journal article" date="2022" name="Nat. Plants">
        <title>Genomes of leafy and leafless Platanthera orchids illuminate the evolution of mycoheterotrophy.</title>
        <authorList>
            <person name="Li M.H."/>
            <person name="Liu K.W."/>
            <person name="Li Z."/>
            <person name="Lu H.C."/>
            <person name="Ye Q.L."/>
            <person name="Zhang D."/>
            <person name="Wang J.Y."/>
            <person name="Li Y.F."/>
            <person name="Zhong Z.M."/>
            <person name="Liu X."/>
            <person name="Yu X."/>
            <person name="Liu D.K."/>
            <person name="Tu X.D."/>
            <person name="Liu B."/>
            <person name="Hao Y."/>
            <person name="Liao X.Y."/>
            <person name="Jiang Y.T."/>
            <person name="Sun W.H."/>
            <person name="Chen J."/>
            <person name="Chen Y.Q."/>
            <person name="Ai Y."/>
            <person name="Zhai J.W."/>
            <person name="Wu S.S."/>
            <person name="Zhou Z."/>
            <person name="Hsiao Y.Y."/>
            <person name="Wu W.L."/>
            <person name="Chen Y.Y."/>
            <person name="Lin Y.F."/>
            <person name="Hsu J.L."/>
            <person name="Li C.Y."/>
            <person name="Wang Z.W."/>
            <person name="Zhao X."/>
            <person name="Zhong W.Y."/>
            <person name="Ma X.K."/>
            <person name="Ma L."/>
            <person name="Huang J."/>
            <person name="Chen G.Z."/>
            <person name="Huang M.Z."/>
            <person name="Huang L."/>
            <person name="Peng D.H."/>
            <person name="Luo Y.B."/>
            <person name="Zou S.Q."/>
            <person name="Chen S.P."/>
            <person name="Lan S."/>
            <person name="Tsai W.C."/>
            <person name="Van de Peer Y."/>
            <person name="Liu Z.J."/>
        </authorList>
    </citation>
    <scope>NUCLEOTIDE SEQUENCE [LARGE SCALE GENOMIC DNA]</scope>
    <source>
        <strain evidence="2">Lor288</strain>
    </source>
</reference>
<comment type="caution">
    <text evidence="2">The sequence shown here is derived from an EMBL/GenBank/DDBJ whole genome shotgun (WGS) entry which is preliminary data.</text>
</comment>
<evidence type="ECO:0000313" key="2">
    <source>
        <dbReference type="EMBL" id="KAK8969055.1"/>
    </source>
</evidence>
<keyword evidence="1" id="KW-1133">Transmembrane helix</keyword>
<sequence length="159" mass="17445">MEKGAPVLGKGLLGGEVTADHRLLVHEATADLLLKSAATAGRQFLVIGATANRQLMSMGMMLMLGSAESGVEIKSACLRLFVEILELMWISVFKMGASRIKTRGIVLLRRHASPICCVSMHFVYLLIIYSWFCCLRSSTCFDFCLCLTTLILDGFAPPR</sequence>
<dbReference type="Proteomes" id="UP001412067">
    <property type="component" value="Unassembled WGS sequence"/>
</dbReference>
<gene>
    <name evidence="2" type="ORF">KSP40_PGU021382</name>
</gene>
<feature type="transmembrane region" description="Helical" evidence="1">
    <location>
        <begin position="112"/>
        <end position="132"/>
    </location>
</feature>